<protein>
    <submittedName>
        <fullName evidence="2">Uncharacterized protein</fullName>
    </submittedName>
</protein>
<keyword evidence="3" id="KW-1185">Reference proteome</keyword>
<dbReference type="InParanoid" id="A0A0V0R4H7"/>
<evidence type="ECO:0000313" key="3">
    <source>
        <dbReference type="Proteomes" id="UP000054937"/>
    </source>
</evidence>
<feature type="coiled-coil region" evidence="1">
    <location>
        <begin position="118"/>
        <end position="163"/>
    </location>
</feature>
<evidence type="ECO:0000313" key="2">
    <source>
        <dbReference type="EMBL" id="KRX09389.1"/>
    </source>
</evidence>
<proteinExistence type="predicted"/>
<reference evidence="2 3" key="1">
    <citation type="journal article" date="2015" name="Sci. Rep.">
        <title>Genome of the facultative scuticociliatosis pathogen Pseudocohnilembus persalinus provides insight into its virulence through horizontal gene transfer.</title>
        <authorList>
            <person name="Xiong J."/>
            <person name="Wang G."/>
            <person name="Cheng J."/>
            <person name="Tian M."/>
            <person name="Pan X."/>
            <person name="Warren A."/>
            <person name="Jiang C."/>
            <person name="Yuan D."/>
            <person name="Miao W."/>
        </authorList>
    </citation>
    <scope>NUCLEOTIDE SEQUENCE [LARGE SCALE GENOMIC DNA]</scope>
    <source>
        <strain evidence="2">36N120E</strain>
    </source>
</reference>
<sequence>MVLGSENIEQLNEYHNLQNLLGTLEKEEIKIDLRFRKRVQQLQEQHHNNIEILKQKIKNLQFENKQVVKTQKQMIQLGNEWHQKLNVEFPGKYEQMKEKLEEYIYFAKHDNLKDYPRVLELRQNIKELQEINRDLYKKNRNQEKLLLEQINEYNDEAKKLENQNMKNNPNQTYQSHFVFQEPLPANLPQQQLYYTHHLSSNIQPNNYYNKNMTYNLNSADQDSQLQQTVQFNYNQGQQFGEKKPQYQHYQEQYIQQPINQSEFIQQNNGPKYFSQQNFYQSIPQGEIQQQQLENRYKTANAFYDEILDQNGQKHKNRDVPNGKLYAKYFPGQEIDDK</sequence>
<accession>A0A0V0R4H7</accession>
<dbReference type="EMBL" id="LDAU01000051">
    <property type="protein sequence ID" value="KRX09389.1"/>
    <property type="molecule type" value="Genomic_DNA"/>
</dbReference>
<evidence type="ECO:0000256" key="1">
    <source>
        <dbReference type="SAM" id="Coils"/>
    </source>
</evidence>
<dbReference type="AlphaFoldDB" id="A0A0V0R4H7"/>
<name>A0A0V0R4H7_PSEPJ</name>
<keyword evidence="1" id="KW-0175">Coiled coil</keyword>
<organism evidence="2 3">
    <name type="scientific">Pseudocohnilembus persalinus</name>
    <name type="common">Ciliate</name>
    <dbReference type="NCBI Taxonomy" id="266149"/>
    <lineage>
        <taxon>Eukaryota</taxon>
        <taxon>Sar</taxon>
        <taxon>Alveolata</taxon>
        <taxon>Ciliophora</taxon>
        <taxon>Intramacronucleata</taxon>
        <taxon>Oligohymenophorea</taxon>
        <taxon>Scuticociliatia</taxon>
        <taxon>Philasterida</taxon>
        <taxon>Pseudocohnilembidae</taxon>
        <taxon>Pseudocohnilembus</taxon>
    </lineage>
</organism>
<feature type="coiled-coil region" evidence="1">
    <location>
        <begin position="7"/>
        <end position="70"/>
    </location>
</feature>
<gene>
    <name evidence="2" type="ORF">PPERSA_04695</name>
</gene>
<dbReference type="Proteomes" id="UP000054937">
    <property type="component" value="Unassembled WGS sequence"/>
</dbReference>
<comment type="caution">
    <text evidence="2">The sequence shown here is derived from an EMBL/GenBank/DDBJ whole genome shotgun (WGS) entry which is preliminary data.</text>
</comment>